<keyword evidence="3 5" id="KW-1133">Transmembrane helix</keyword>
<dbReference type="Proteomes" id="UP000198662">
    <property type="component" value="Unassembled WGS sequence"/>
</dbReference>
<evidence type="ECO:0000256" key="2">
    <source>
        <dbReference type="ARBA" id="ARBA00022692"/>
    </source>
</evidence>
<proteinExistence type="predicted"/>
<dbReference type="RefSeq" id="WP_091054427.1">
    <property type="nucleotide sequence ID" value="NZ_FNGF01000011.1"/>
</dbReference>
<dbReference type="OrthoDB" id="2629817at2"/>
<keyword evidence="4 5" id="KW-0472">Membrane</keyword>
<dbReference type="Pfam" id="PF13564">
    <property type="entry name" value="DoxX_2"/>
    <property type="match status" value="1"/>
</dbReference>
<dbReference type="AlphaFoldDB" id="A0A1G9N5K0"/>
<dbReference type="InterPro" id="IPR032808">
    <property type="entry name" value="DoxX"/>
</dbReference>
<evidence type="ECO:0000256" key="3">
    <source>
        <dbReference type="ARBA" id="ARBA00022989"/>
    </source>
</evidence>
<dbReference type="GO" id="GO:0016020">
    <property type="term" value="C:membrane"/>
    <property type="evidence" value="ECO:0007669"/>
    <property type="project" value="UniProtKB-SubCell"/>
</dbReference>
<evidence type="ECO:0000256" key="4">
    <source>
        <dbReference type="ARBA" id="ARBA00023136"/>
    </source>
</evidence>
<sequence length="115" mass="11969">MHTAFIIVTVAAALWTGFSAYSIWAKAPYVVGPLAHYGVPQSWWFWLGLAKAAGALGLLAGLVVPWIGIAAAAGLVLYFLGAVVTVVRARSWGTLVAPFMYLVPAAAALTLGVLA</sequence>
<evidence type="ECO:0000313" key="7">
    <source>
        <dbReference type="Proteomes" id="UP000198662"/>
    </source>
</evidence>
<keyword evidence="2 5" id="KW-0812">Transmembrane</keyword>
<feature type="transmembrane region" description="Helical" evidence="5">
    <location>
        <begin position="95"/>
        <end position="114"/>
    </location>
</feature>
<feature type="transmembrane region" description="Helical" evidence="5">
    <location>
        <begin position="69"/>
        <end position="89"/>
    </location>
</feature>
<evidence type="ECO:0000256" key="5">
    <source>
        <dbReference type="SAM" id="Phobius"/>
    </source>
</evidence>
<gene>
    <name evidence="6" type="ORF">SAMN05216298_0111</name>
</gene>
<reference evidence="7" key="1">
    <citation type="submission" date="2016-10" db="EMBL/GenBank/DDBJ databases">
        <authorList>
            <person name="Varghese N."/>
            <person name="Submissions S."/>
        </authorList>
    </citation>
    <scope>NUCLEOTIDE SEQUENCE [LARGE SCALE GENOMIC DNA]</scope>
    <source>
        <strain evidence="7">CGMCC 4.3147</strain>
    </source>
</reference>
<protein>
    <submittedName>
        <fullName evidence="6">DoxX-like family protein</fullName>
    </submittedName>
</protein>
<keyword evidence="7" id="KW-1185">Reference proteome</keyword>
<comment type="subcellular location">
    <subcellularLocation>
        <location evidence="1">Membrane</location>
        <topology evidence="1">Multi-pass membrane protein</topology>
    </subcellularLocation>
</comment>
<dbReference type="STRING" id="380244.SAMN05216298_0111"/>
<feature type="transmembrane region" description="Helical" evidence="5">
    <location>
        <begin position="43"/>
        <end position="62"/>
    </location>
</feature>
<organism evidence="6 7">
    <name type="scientific">Glycomyces sambucus</name>
    <dbReference type="NCBI Taxonomy" id="380244"/>
    <lineage>
        <taxon>Bacteria</taxon>
        <taxon>Bacillati</taxon>
        <taxon>Actinomycetota</taxon>
        <taxon>Actinomycetes</taxon>
        <taxon>Glycomycetales</taxon>
        <taxon>Glycomycetaceae</taxon>
        <taxon>Glycomyces</taxon>
    </lineage>
</organism>
<accession>A0A1G9N5K0</accession>
<evidence type="ECO:0000313" key="6">
    <source>
        <dbReference type="EMBL" id="SDL81397.1"/>
    </source>
</evidence>
<evidence type="ECO:0000256" key="1">
    <source>
        <dbReference type="ARBA" id="ARBA00004141"/>
    </source>
</evidence>
<name>A0A1G9N5K0_9ACTN</name>
<dbReference type="EMBL" id="FNGF01000011">
    <property type="protein sequence ID" value="SDL81397.1"/>
    <property type="molecule type" value="Genomic_DNA"/>
</dbReference>